<dbReference type="Proteomes" id="UP000198611">
    <property type="component" value="Unassembled WGS sequence"/>
</dbReference>
<dbReference type="GO" id="GO:0015562">
    <property type="term" value="F:efflux transmembrane transporter activity"/>
    <property type="evidence" value="ECO:0007669"/>
    <property type="project" value="InterPro"/>
</dbReference>
<name>A0A1I1RU44_9GAMM</name>
<evidence type="ECO:0000256" key="3">
    <source>
        <dbReference type="SAM" id="Coils"/>
    </source>
</evidence>
<dbReference type="InterPro" id="IPR003423">
    <property type="entry name" value="OMP_efflux"/>
</dbReference>
<feature type="coiled-coil region" evidence="3">
    <location>
        <begin position="69"/>
        <end position="96"/>
    </location>
</feature>
<evidence type="ECO:0000313" key="6">
    <source>
        <dbReference type="Proteomes" id="UP000198611"/>
    </source>
</evidence>
<keyword evidence="2 5" id="KW-0449">Lipoprotein</keyword>
<dbReference type="OrthoDB" id="9770517at2"/>
<keyword evidence="2" id="KW-0812">Transmembrane</keyword>
<dbReference type="SUPFAM" id="SSF56954">
    <property type="entry name" value="Outer membrane efflux proteins (OEP)"/>
    <property type="match status" value="1"/>
</dbReference>
<dbReference type="PANTHER" id="PTHR30203:SF33">
    <property type="entry name" value="BLR4455 PROTEIN"/>
    <property type="match status" value="1"/>
</dbReference>
<gene>
    <name evidence="5" type="ORF">SAMN05660831_01570</name>
</gene>
<dbReference type="STRING" id="1123397.SAMN05660831_01570"/>
<sequence>MNAPPQRPNRLLPGLASLLALLVGGCAVTPPERADHTPELPDSFSEAGVAEAPQRWWRSLEDPALDALVERALDSNLSLEATRARLERARAVARREGAPLIPSVEANAGIQEQGRGTDLDQARGSGATETVSAGLSASYEVDLWGRVRAGQAAATASIGAARADLQAAAVSLSGNVATTWYRRVEAQRRLDLLRRQVATAEDLLALTETRYRRGQVAIADVHRQRRSLEALRGQVSTARASLATLDHELAVLLGEPAIRLEPPEGDGLPNLGPLPETGLPTELVRRRPDLRRAFHDLVAADASVAAAVARRFPRLNLSASLTGEAPSASAMVATWLINLGAQLTLPLIDGGERRADVDRARAEAEAAALDYGQAVLEAVAEVEDALAREAREAERVDHLTAELDAARALLENTQRRYRFGEADHLAVLDAQDGVHAAERSLLEARRQRLEYRIQLLRALAGGWEMDEQEEAA</sequence>
<dbReference type="AlphaFoldDB" id="A0A1I1RU44"/>
<organism evidence="5 6">
    <name type="scientific">Thiohalospira halophila DSM 15071</name>
    <dbReference type="NCBI Taxonomy" id="1123397"/>
    <lineage>
        <taxon>Bacteria</taxon>
        <taxon>Pseudomonadati</taxon>
        <taxon>Pseudomonadota</taxon>
        <taxon>Gammaproteobacteria</taxon>
        <taxon>Thiohalospirales</taxon>
        <taxon>Thiohalospiraceae</taxon>
        <taxon>Thiohalospira</taxon>
    </lineage>
</organism>
<dbReference type="InterPro" id="IPR010131">
    <property type="entry name" value="MdtP/NodT-like"/>
</dbReference>
<proteinExistence type="inferred from homology"/>
<dbReference type="EMBL" id="FOMJ01000004">
    <property type="protein sequence ID" value="SFD37894.1"/>
    <property type="molecule type" value="Genomic_DNA"/>
</dbReference>
<keyword evidence="3" id="KW-0175">Coiled coil</keyword>
<keyword evidence="2" id="KW-0472">Membrane</keyword>
<keyword evidence="6" id="KW-1185">Reference proteome</keyword>
<comment type="subcellular location">
    <subcellularLocation>
        <location evidence="2">Cell outer membrane</location>
        <topology evidence="2">Lipid-anchor</topology>
    </subcellularLocation>
</comment>
<dbReference type="PROSITE" id="PS51257">
    <property type="entry name" value="PROKAR_LIPOPROTEIN"/>
    <property type="match status" value="1"/>
</dbReference>
<dbReference type="Gene3D" id="2.20.200.10">
    <property type="entry name" value="Outer membrane efflux proteins (OEP)"/>
    <property type="match status" value="1"/>
</dbReference>
<accession>A0A1I1RU44</accession>
<reference evidence="5 6" key="1">
    <citation type="submission" date="2016-10" db="EMBL/GenBank/DDBJ databases">
        <authorList>
            <person name="de Groot N.N."/>
        </authorList>
    </citation>
    <scope>NUCLEOTIDE SEQUENCE [LARGE SCALE GENOMIC DNA]</scope>
    <source>
        <strain evidence="5 6">HL3</strain>
    </source>
</reference>
<dbReference type="PANTHER" id="PTHR30203">
    <property type="entry name" value="OUTER MEMBRANE CATION EFFLUX PROTEIN"/>
    <property type="match status" value="1"/>
</dbReference>
<dbReference type="RefSeq" id="WP_159433042.1">
    <property type="nucleotide sequence ID" value="NZ_FOMJ01000004.1"/>
</dbReference>
<feature type="region of interest" description="Disordered" evidence="4">
    <location>
        <begin position="105"/>
        <end position="127"/>
    </location>
</feature>
<keyword evidence="2" id="KW-0564">Palmitate</keyword>
<dbReference type="GO" id="GO:0009279">
    <property type="term" value="C:cell outer membrane"/>
    <property type="evidence" value="ECO:0007669"/>
    <property type="project" value="UniProtKB-SubCell"/>
</dbReference>
<protein>
    <submittedName>
        <fullName evidence="5">Efflux transporter, outer membrane factor (OMF) lipoprotein, NodT family</fullName>
    </submittedName>
</protein>
<dbReference type="NCBIfam" id="TIGR01845">
    <property type="entry name" value="outer_NodT"/>
    <property type="match status" value="1"/>
</dbReference>
<comment type="similarity">
    <text evidence="1 2">Belongs to the outer membrane factor (OMF) (TC 1.B.17) family.</text>
</comment>
<dbReference type="Pfam" id="PF02321">
    <property type="entry name" value="OEP"/>
    <property type="match status" value="2"/>
</dbReference>
<evidence type="ECO:0000256" key="1">
    <source>
        <dbReference type="ARBA" id="ARBA00007613"/>
    </source>
</evidence>
<evidence type="ECO:0000313" key="5">
    <source>
        <dbReference type="EMBL" id="SFD37894.1"/>
    </source>
</evidence>
<evidence type="ECO:0000256" key="2">
    <source>
        <dbReference type="RuleBase" id="RU362097"/>
    </source>
</evidence>
<keyword evidence="2" id="KW-1134">Transmembrane beta strand</keyword>
<evidence type="ECO:0000256" key="4">
    <source>
        <dbReference type="SAM" id="MobiDB-lite"/>
    </source>
</evidence>
<feature type="coiled-coil region" evidence="3">
    <location>
        <begin position="183"/>
        <end position="210"/>
    </location>
</feature>
<dbReference type="Gene3D" id="1.20.1600.10">
    <property type="entry name" value="Outer membrane efflux proteins (OEP)"/>
    <property type="match status" value="1"/>
</dbReference>